<dbReference type="InterPro" id="IPR028081">
    <property type="entry name" value="Leu-bd"/>
</dbReference>
<dbReference type="EMBL" id="JAUSVX010000011">
    <property type="protein sequence ID" value="MDQ0472098.1"/>
    <property type="molecule type" value="Genomic_DNA"/>
</dbReference>
<proteinExistence type="inferred from homology"/>
<evidence type="ECO:0000256" key="4">
    <source>
        <dbReference type="SAM" id="SignalP"/>
    </source>
</evidence>
<evidence type="ECO:0000256" key="3">
    <source>
        <dbReference type="ARBA" id="ARBA00022970"/>
    </source>
</evidence>
<dbReference type="Proteomes" id="UP001242480">
    <property type="component" value="Unassembled WGS sequence"/>
</dbReference>
<feature type="signal peptide" evidence="4">
    <location>
        <begin position="1"/>
        <end position="22"/>
    </location>
</feature>
<dbReference type="PANTHER" id="PTHR30483:SF6">
    <property type="entry name" value="PERIPLASMIC BINDING PROTEIN OF ABC TRANSPORTER FOR NATURAL AMINO ACIDS"/>
    <property type="match status" value="1"/>
</dbReference>
<dbReference type="RefSeq" id="WP_307278356.1">
    <property type="nucleotide sequence ID" value="NZ_JAUSVX010000011.1"/>
</dbReference>
<dbReference type="Pfam" id="PF13458">
    <property type="entry name" value="Peripla_BP_6"/>
    <property type="match status" value="1"/>
</dbReference>
<evidence type="ECO:0000259" key="5">
    <source>
        <dbReference type="Pfam" id="PF13458"/>
    </source>
</evidence>
<protein>
    <submittedName>
        <fullName evidence="6">Branched-chain amino acid transport system substrate-binding protein</fullName>
    </submittedName>
</protein>
<comment type="similarity">
    <text evidence="1">Belongs to the leucine-binding protein family.</text>
</comment>
<keyword evidence="7" id="KW-1185">Reference proteome</keyword>
<accession>A0ABU0JCU8</accession>
<organism evidence="6 7">
    <name type="scientific">Labrys wisconsinensis</name>
    <dbReference type="NCBI Taxonomy" id="425677"/>
    <lineage>
        <taxon>Bacteria</taxon>
        <taxon>Pseudomonadati</taxon>
        <taxon>Pseudomonadota</taxon>
        <taxon>Alphaproteobacteria</taxon>
        <taxon>Hyphomicrobiales</taxon>
        <taxon>Xanthobacteraceae</taxon>
        <taxon>Labrys</taxon>
    </lineage>
</organism>
<evidence type="ECO:0000256" key="2">
    <source>
        <dbReference type="ARBA" id="ARBA00022729"/>
    </source>
</evidence>
<feature type="domain" description="Leucine-binding protein" evidence="5">
    <location>
        <begin position="42"/>
        <end position="377"/>
    </location>
</feature>
<evidence type="ECO:0000313" key="7">
    <source>
        <dbReference type="Proteomes" id="UP001242480"/>
    </source>
</evidence>
<dbReference type="Gene3D" id="3.40.50.2300">
    <property type="match status" value="2"/>
</dbReference>
<evidence type="ECO:0000256" key="1">
    <source>
        <dbReference type="ARBA" id="ARBA00010062"/>
    </source>
</evidence>
<dbReference type="InterPro" id="IPR028082">
    <property type="entry name" value="Peripla_BP_I"/>
</dbReference>
<reference evidence="6 7" key="1">
    <citation type="submission" date="2023-07" db="EMBL/GenBank/DDBJ databases">
        <title>Genomic Encyclopedia of Type Strains, Phase IV (KMG-IV): sequencing the most valuable type-strain genomes for metagenomic binning, comparative biology and taxonomic classification.</title>
        <authorList>
            <person name="Goeker M."/>
        </authorList>
    </citation>
    <scope>NUCLEOTIDE SEQUENCE [LARGE SCALE GENOMIC DNA]</scope>
    <source>
        <strain evidence="6 7">DSM 19619</strain>
    </source>
</reference>
<keyword evidence="2 4" id="KW-0732">Signal</keyword>
<name>A0ABU0JCU8_9HYPH</name>
<sequence>MTMKSWILSLALLTPVSSAVYAQTSGPVTDPIGVVKLAPGEPIVLGQWGSMSGPDSTQGIDERRGMEVAISDAGSQISGFPIKLLSEDAQCTAEGGQLAASKLAGTSQLLVALGPSCSSGARSGAPILWKAGVPTIGIGSSAPALTDPGRPEGFAGFMRVVPNDIDQAAFAAHYAADIQKYTTAATIHDGSPFTEQLVRAFEKTFKEKGGKIVAAEAISPSDTDMRPVLTRIGTSKPQIVFMPIFVSAAAFVTRQAKEIPDLAKTELFGAGSTFSPGMIEAAGDSVVDFRVLAAAANSYGKDYPEYLKKYAAAYGEEPTGSFSALGHDAAVMAIAAIKKVAKVDGDGTMYVGRQALRDALLETKDISGLSGPIACTKLGDCGSQAYAVWKYTGGEVGSFEAGKNPVQIAP</sequence>
<comment type="caution">
    <text evidence="6">The sequence shown here is derived from an EMBL/GenBank/DDBJ whole genome shotgun (WGS) entry which is preliminary data.</text>
</comment>
<keyword evidence="3" id="KW-0029">Amino-acid transport</keyword>
<gene>
    <name evidence="6" type="ORF">QO011_005127</name>
</gene>
<feature type="chain" id="PRO_5047414407" evidence="4">
    <location>
        <begin position="23"/>
        <end position="410"/>
    </location>
</feature>
<dbReference type="InterPro" id="IPR051010">
    <property type="entry name" value="BCAA_transport"/>
</dbReference>
<dbReference type="SUPFAM" id="SSF53822">
    <property type="entry name" value="Periplasmic binding protein-like I"/>
    <property type="match status" value="1"/>
</dbReference>
<dbReference type="PANTHER" id="PTHR30483">
    <property type="entry name" value="LEUCINE-SPECIFIC-BINDING PROTEIN"/>
    <property type="match status" value="1"/>
</dbReference>
<evidence type="ECO:0000313" key="6">
    <source>
        <dbReference type="EMBL" id="MDQ0472098.1"/>
    </source>
</evidence>
<keyword evidence="3" id="KW-0813">Transport</keyword>
<dbReference type="CDD" id="cd06342">
    <property type="entry name" value="PBP1_ABC_LIVBP-like"/>
    <property type="match status" value="1"/>
</dbReference>